<evidence type="ECO:0000313" key="1">
    <source>
        <dbReference type="EMBL" id="RRT76268.1"/>
    </source>
</evidence>
<accession>A0A427AJ43</accession>
<organism evidence="1 2">
    <name type="scientific">Ensete ventricosum</name>
    <name type="common">Abyssinian banana</name>
    <name type="synonym">Musa ensete</name>
    <dbReference type="NCBI Taxonomy" id="4639"/>
    <lineage>
        <taxon>Eukaryota</taxon>
        <taxon>Viridiplantae</taxon>
        <taxon>Streptophyta</taxon>
        <taxon>Embryophyta</taxon>
        <taxon>Tracheophyta</taxon>
        <taxon>Spermatophyta</taxon>
        <taxon>Magnoliopsida</taxon>
        <taxon>Liliopsida</taxon>
        <taxon>Zingiberales</taxon>
        <taxon>Musaceae</taxon>
        <taxon>Ensete</taxon>
    </lineage>
</organism>
<dbReference type="AlphaFoldDB" id="A0A427AJ43"/>
<gene>
    <name evidence="1" type="ORF">B296_00009323</name>
</gene>
<sequence length="147" mass="16457">MLKSSAPSIAIRAPAPKTLSAKGLCWDCDESWSHEHRYKKGRLLVIEPVEDEDNEPPEESLKPKEEVMEEELQSVDFMVHTLAGYANPHTMKVGGLLKQQPITILIDMGSTNNFLNIKVAAHMVLQIEGCNKFGVKVANDWILKCDQ</sequence>
<name>A0A427AJ43_ENSVE</name>
<protein>
    <submittedName>
        <fullName evidence="1">Uncharacterized protein</fullName>
    </submittedName>
</protein>
<dbReference type="EMBL" id="AMZH03002241">
    <property type="protein sequence ID" value="RRT76268.1"/>
    <property type="molecule type" value="Genomic_DNA"/>
</dbReference>
<comment type="caution">
    <text evidence="1">The sequence shown here is derived from an EMBL/GenBank/DDBJ whole genome shotgun (WGS) entry which is preliminary data.</text>
</comment>
<dbReference type="Proteomes" id="UP000287651">
    <property type="component" value="Unassembled WGS sequence"/>
</dbReference>
<proteinExistence type="predicted"/>
<evidence type="ECO:0000313" key="2">
    <source>
        <dbReference type="Proteomes" id="UP000287651"/>
    </source>
</evidence>
<reference evidence="1 2" key="1">
    <citation type="journal article" date="2014" name="Agronomy (Basel)">
        <title>A Draft Genome Sequence for Ensete ventricosum, the Drought-Tolerant Tree Against Hunger.</title>
        <authorList>
            <person name="Harrison J."/>
            <person name="Moore K.A."/>
            <person name="Paszkiewicz K."/>
            <person name="Jones T."/>
            <person name="Grant M."/>
            <person name="Ambacheew D."/>
            <person name="Muzemil S."/>
            <person name="Studholme D.J."/>
        </authorList>
    </citation>
    <scope>NUCLEOTIDE SEQUENCE [LARGE SCALE GENOMIC DNA]</scope>
</reference>